<keyword evidence="10" id="KW-1185">Reference proteome</keyword>
<dbReference type="RefSeq" id="WP_309956303.1">
    <property type="nucleotide sequence ID" value="NZ_JAVDUJ010000001.1"/>
</dbReference>
<evidence type="ECO:0000313" key="9">
    <source>
        <dbReference type="EMBL" id="MDR6939548.1"/>
    </source>
</evidence>
<feature type="transmembrane region" description="Helical" evidence="7">
    <location>
        <begin position="185"/>
        <end position="203"/>
    </location>
</feature>
<evidence type="ECO:0000256" key="6">
    <source>
        <dbReference type="ARBA" id="ARBA00023136"/>
    </source>
</evidence>
<dbReference type="SUPFAM" id="SSF144091">
    <property type="entry name" value="Rhomboid-like"/>
    <property type="match status" value="1"/>
</dbReference>
<feature type="transmembrane region" description="Helical" evidence="7">
    <location>
        <begin position="109"/>
        <end position="130"/>
    </location>
</feature>
<keyword evidence="9" id="KW-0645">Protease</keyword>
<evidence type="ECO:0000256" key="2">
    <source>
        <dbReference type="ARBA" id="ARBA00009045"/>
    </source>
</evidence>
<dbReference type="PANTHER" id="PTHR43731">
    <property type="entry name" value="RHOMBOID PROTEASE"/>
    <property type="match status" value="1"/>
</dbReference>
<keyword evidence="6 7" id="KW-0472">Membrane</keyword>
<comment type="subcellular location">
    <subcellularLocation>
        <location evidence="1">Membrane</location>
        <topology evidence="1">Multi-pass membrane protein</topology>
    </subcellularLocation>
</comment>
<dbReference type="Pfam" id="PF01694">
    <property type="entry name" value="Rhomboid"/>
    <property type="match status" value="1"/>
</dbReference>
<dbReference type="InterPro" id="IPR050925">
    <property type="entry name" value="Rhomboid_protease_S54"/>
</dbReference>
<dbReference type="InterPro" id="IPR022764">
    <property type="entry name" value="Peptidase_S54_rhomboid_dom"/>
</dbReference>
<dbReference type="EMBL" id="JAVDUJ010000001">
    <property type="protein sequence ID" value="MDR6939548.1"/>
    <property type="molecule type" value="Genomic_DNA"/>
</dbReference>
<keyword evidence="5 7" id="KW-1133">Transmembrane helix</keyword>
<gene>
    <name evidence="9" type="ORF">J2S36_001091</name>
</gene>
<dbReference type="GO" id="GO:0008233">
    <property type="term" value="F:peptidase activity"/>
    <property type="evidence" value="ECO:0007669"/>
    <property type="project" value="UniProtKB-KW"/>
</dbReference>
<dbReference type="Gene3D" id="1.20.1540.10">
    <property type="entry name" value="Rhomboid-like"/>
    <property type="match status" value="1"/>
</dbReference>
<dbReference type="GO" id="GO:0006508">
    <property type="term" value="P:proteolysis"/>
    <property type="evidence" value="ECO:0007669"/>
    <property type="project" value="UniProtKB-KW"/>
</dbReference>
<dbReference type="Proteomes" id="UP001266099">
    <property type="component" value="Unassembled WGS sequence"/>
</dbReference>
<sequence length="215" mass="24226">MRNYDDFRFNNGANSWRRKLAGIFGASSGKAANVTQIIIVVTIAFYLLTMVFKWVYLDLLFYPPLAFIEPWRFLTSALLHADFMHIFFNLYSLWLLGSVVEPIFGKFKFAGLYLFSAIIGSFFVYGYALLFGQMQIALVGASGAIFGLFGAMLILTRHVKGNSTGIMILLGINLLIGLLNPQISWQAHLGGFLGGAFYTWCLLELKMLQRNARNY</sequence>
<feature type="transmembrane region" description="Helical" evidence="7">
    <location>
        <begin position="37"/>
        <end position="57"/>
    </location>
</feature>
<comment type="similarity">
    <text evidence="2">Belongs to the peptidase S54 family.</text>
</comment>
<evidence type="ECO:0000256" key="3">
    <source>
        <dbReference type="ARBA" id="ARBA00022692"/>
    </source>
</evidence>
<dbReference type="PANTHER" id="PTHR43731:SF14">
    <property type="entry name" value="PRESENILIN-ASSOCIATED RHOMBOID-LIKE PROTEIN, MITOCHONDRIAL"/>
    <property type="match status" value="1"/>
</dbReference>
<reference evidence="9 10" key="1">
    <citation type="submission" date="2023-07" db="EMBL/GenBank/DDBJ databases">
        <title>Sequencing the genomes of 1000 actinobacteria strains.</title>
        <authorList>
            <person name="Klenk H.-P."/>
        </authorList>
    </citation>
    <scope>NUCLEOTIDE SEQUENCE [LARGE SCALE GENOMIC DNA]</scope>
    <source>
        <strain evidence="9 10">DSM 15539</strain>
    </source>
</reference>
<evidence type="ECO:0000256" key="7">
    <source>
        <dbReference type="SAM" id="Phobius"/>
    </source>
</evidence>
<evidence type="ECO:0000259" key="8">
    <source>
        <dbReference type="Pfam" id="PF01694"/>
    </source>
</evidence>
<feature type="domain" description="Peptidase S54 rhomboid" evidence="8">
    <location>
        <begin position="69"/>
        <end position="203"/>
    </location>
</feature>
<feature type="transmembrane region" description="Helical" evidence="7">
    <location>
        <begin position="77"/>
        <end position="97"/>
    </location>
</feature>
<dbReference type="InterPro" id="IPR035952">
    <property type="entry name" value="Rhomboid-like_sf"/>
</dbReference>
<comment type="caution">
    <text evidence="9">The sequence shown here is derived from an EMBL/GenBank/DDBJ whole genome shotgun (WGS) entry which is preliminary data.</text>
</comment>
<keyword evidence="3 7" id="KW-0812">Transmembrane</keyword>
<organism evidence="9 10">
    <name type="scientific">Arcanobacterium hippocoleae</name>
    <dbReference type="NCBI Taxonomy" id="149017"/>
    <lineage>
        <taxon>Bacteria</taxon>
        <taxon>Bacillati</taxon>
        <taxon>Actinomycetota</taxon>
        <taxon>Actinomycetes</taxon>
        <taxon>Actinomycetales</taxon>
        <taxon>Actinomycetaceae</taxon>
        <taxon>Arcanobacterium</taxon>
    </lineage>
</organism>
<evidence type="ECO:0000256" key="4">
    <source>
        <dbReference type="ARBA" id="ARBA00022801"/>
    </source>
</evidence>
<feature type="transmembrane region" description="Helical" evidence="7">
    <location>
        <begin position="162"/>
        <end position="179"/>
    </location>
</feature>
<name>A0ABU1T2F4_9ACTO</name>
<keyword evidence="4" id="KW-0378">Hydrolase</keyword>
<evidence type="ECO:0000313" key="10">
    <source>
        <dbReference type="Proteomes" id="UP001266099"/>
    </source>
</evidence>
<accession>A0ABU1T2F4</accession>
<feature type="transmembrane region" description="Helical" evidence="7">
    <location>
        <begin position="136"/>
        <end position="155"/>
    </location>
</feature>
<evidence type="ECO:0000256" key="5">
    <source>
        <dbReference type="ARBA" id="ARBA00022989"/>
    </source>
</evidence>
<protein>
    <submittedName>
        <fullName evidence="9">Membrane associated rhomboid family serine protease</fullName>
    </submittedName>
</protein>
<evidence type="ECO:0000256" key="1">
    <source>
        <dbReference type="ARBA" id="ARBA00004141"/>
    </source>
</evidence>
<proteinExistence type="inferred from homology"/>